<sequence>MKWRIDSGKCLITRNQNPQAALQAGIIVQQGVSKKGTPMFLCKLCKQPFIEEVKIHIRKSSHKNIIAWEAVKNASTSPHGSYLLSCLPKVVKKAMQSGEIQAQDRSKFSYMCKVCSGKEPFSGLQPLEDHLNGKDHNKSKNAVQMNSSTPISTTKCSSATQKALVTDSAASAVPLEVLKLIRDNTVRMSESNGIITYTCLACNNMCMTGVTPLLQHLKGKNHKKNEAKKACLAIVPDSAASVLPSEVQRLLQDGTIIILESNGIKSFKCCVCENMSTGVEPLMEHIRGKNHKKNKIQKALVTDAQGFGLTQPSENIEVNTHESTKKKEFPTKKMKNQVVVLNYIVFPSNITNRQGADKDSENLKQAFTNIGYNVVIHTNLHELATEHVLNQLQGNTSMESLILIILSHGNGKYCFYTSDGATMDLDKIRKKFTDRACPQLKGKPKIFLSNFCRGQDIELQTDNSARIEIPHHMVTIHASVEDIMVLRHPRNGTIFISSLCKVLELGQDLREMYNKLYIAMKDEGGTTPMMETFAPFPDFTFC</sequence>
<dbReference type="GO" id="GO:0006508">
    <property type="term" value="P:proteolysis"/>
    <property type="evidence" value="ECO:0007669"/>
    <property type="project" value="UniProtKB-KW"/>
</dbReference>
<feature type="compositionally biased region" description="Polar residues" evidence="6">
    <location>
        <begin position="140"/>
        <end position="154"/>
    </location>
</feature>
<organism evidence="9 10">
    <name type="scientific">Meganyctiphanes norvegica</name>
    <name type="common">Northern krill</name>
    <name type="synonym">Thysanopoda norvegica</name>
    <dbReference type="NCBI Taxonomy" id="48144"/>
    <lineage>
        <taxon>Eukaryota</taxon>
        <taxon>Metazoa</taxon>
        <taxon>Ecdysozoa</taxon>
        <taxon>Arthropoda</taxon>
        <taxon>Crustacea</taxon>
        <taxon>Multicrustacea</taxon>
        <taxon>Malacostraca</taxon>
        <taxon>Eumalacostraca</taxon>
        <taxon>Eucarida</taxon>
        <taxon>Euphausiacea</taxon>
        <taxon>Euphausiidae</taxon>
        <taxon>Meganyctiphanes</taxon>
    </lineage>
</organism>
<dbReference type="InterPro" id="IPR011600">
    <property type="entry name" value="Pept_C14_caspase"/>
</dbReference>
<reference evidence="9 10" key="1">
    <citation type="submission" date="2024-05" db="EMBL/GenBank/DDBJ databases">
        <authorList>
            <person name="Wallberg A."/>
        </authorList>
    </citation>
    <scope>NUCLEOTIDE SEQUENCE [LARGE SCALE GENOMIC DNA]</scope>
</reference>
<evidence type="ECO:0000313" key="10">
    <source>
        <dbReference type="Proteomes" id="UP001497623"/>
    </source>
</evidence>
<dbReference type="EMBL" id="CAXKWB010001502">
    <property type="protein sequence ID" value="CAL4064530.1"/>
    <property type="molecule type" value="Genomic_DNA"/>
</dbReference>
<dbReference type="Gene3D" id="3.40.50.1460">
    <property type="match status" value="1"/>
</dbReference>
<evidence type="ECO:0000313" key="9">
    <source>
        <dbReference type="EMBL" id="CAL4064530.1"/>
    </source>
</evidence>
<comment type="caution">
    <text evidence="9">The sequence shown here is derived from an EMBL/GenBank/DDBJ whole genome shotgun (WGS) entry which is preliminary data.</text>
</comment>
<dbReference type="GO" id="GO:0004197">
    <property type="term" value="F:cysteine-type endopeptidase activity"/>
    <property type="evidence" value="ECO:0007669"/>
    <property type="project" value="InterPro"/>
</dbReference>
<dbReference type="PANTHER" id="PTHR47901">
    <property type="entry name" value="CASPASE RECRUITMENT DOMAIN-CONTAINING PROTEIN 18"/>
    <property type="match status" value="1"/>
</dbReference>
<dbReference type="InterPro" id="IPR015917">
    <property type="entry name" value="Pept_C14A"/>
</dbReference>
<dbReference type="PROSITE" id="PS50208">
    <property type="entry name" value="CASPASE_P20"/>
    <property type="match status" value="1"/>
</dbReference>
<dbReference type="PANTHER" id="PTHR47901:SF8">
    <property type="entry name" value="CASPASE-3"/>
    <property type="match status" value="1"/>
</dbReference>
<dbReference type="PROSITE" id="PS50207">
    <property type="entry name" value="CASPASE_P10"/>
    <property type="match status" value="1"/>
</dbReference>
<dbReference type="SMART" id="SM00115">
    <property type="entry name" value="CASc"/>
    <property type="match status" value="1"/>
</dbReference>
<feature type="domain" description="Caspase family p20" evidence="8">
    <location>
        <begin position="339"/>
        <end position="456"/>
    </location>
</feature>
<keyword evidence="10" id="KW-1185">Reference proteome</keyword>
<dbReference type="AlphaFoldDB" id="A0AAV2PSI4"/>
<evidence type="ECO:0000256" key="3">
    <source>
        <dbReference type="ARBA" id="ARBA00022703"/>
    </source>
</evidence>
<evidence type="ECO:0000256" key="1">
    <source>
        <dbReference type="ARBA" id="ARBA00010134"/>
    </source>
</evidence>
<dbReference type="InterPro" id="IPR002398">
    <property type="entry name" value="Pept_C14"/>
</dbReference>
<evidence type="ECO:0000259" key="7">
    <source>
        <dbReference type="PROSITE" id="PS50207"/>
    </source>
</evidence>
<evidence type="ECO:0000256" key="2">
    <source>
        <dbReference type="ARBA" id="ARBA00022670"/>
    </source>
</evidence>
<keyword evidence="4" id="KW-0378">Hydrolase</keyword>
<evidence type="ECO:0000256" key="6">
    <source>
        <dbReference type="SAM" id="MobiDB-lite"/>
    </source>
</evidence>
<dbReference type="Proteomes" id="UP001497623">
    <property type="component" value="Unassembled WGS sequence"/>
</dbReference>
<dbReference type="InterPro" id="IPR001309">
    <property type="entry name" value="Pept_C14_p20"/>
</dbReference>
<gene>
    <name evidence="9" type="ORF">MNOR_LOCUS4145</name>
</gene>
<dbReference type="GO" id="GO:0006915">
    <property type="term" value="P:apoptotic process"/>
    <property type="evidence" value="ECO:0007669"/>
    <property type="project" value="UniProtKB-KW"/>
</dbReference>
<evidence type="ECO:0000256" key="5">
    <source>
        <dbReference type="RuleBase" id="RU003971"/>
    </source>
</evidence>
<feature type="non-terminal residue" evidence="9">
    <location>
        <position position="542"/>
    </location>
</feature>
<comment type="similarity">
    <text evidence="1 5">Belongs to the peptidase C14A family.</text>
</comment>
<accession>A0AAV2PSI4</accession>
<dbReference type="InterPro" id="IPR013087">
    <property type="entry name" value="Znf_C2H2_type"/>
</dbReference>
<dbReference type="Pfam" id="PF00656">
    <property type="entry name" value="Peptidase_C14"/>
    <property type="match status" value="1"/>
</dbReference>
<dbReference type="SUPFAM" id="SSF52129">
    <property type="entry name" value="Caspase-like"/>
    <property type="match status" value="1"/>
</dbReference>
<evidence type="ECO:0000259" key="8">
    <source>
        <dbReference type="PROSITE" id="PS50208"/>
    </source>
</evidence>
<dbReference type="InterPro" id="IPR029030">
    <property type="entry name" value="Caspase-like_dom_sf"/>
</dbReference>
<dbReference type="SMART" id="SM00355">
    <property type="entry name" value="ZnF_C2H2"/>
    <property type="match status" value="3"/>
</dbReference>
<feature type="region of interest" description="Disordered" evidence="6">
    <location>
        <begin position="130"/>
        <end position="154"/>
    </location>
</feature>
<protein>
    <submittedName>
        <fullName evidence="9">Uncharacterized protein</fullName>
    </submittedName>
</protein>
<evidence type="ECO:0000256" key="4">
    <source>
        <dbReference type="ARBA" id="ARBA00022801"/>
    </source>
</evidence>
<keyword evidence="2" id="KW-0645">Protease</keyword>
<name>A0AAV2PSI4_MEGNR</name>
<keyword evidence="3" id="KW-0053">Apoptosis</keyword>
<dbReference type="InterPro" id="IPR002138">
    <property type="entry name" value="Pept_C14_p10"/>
</dbReference>
<proteinExistence type="inferred from homology"/>
<feature type="domain" description="Caspase family p10" evidence="7">
    <location>
        <begin position="463"/>
        <end position="504"/>
    </location>
</feature>